<dbReference type="RefSeq" id="WP_041886961.1">
    <property type="nucleotide sequence ID" value="NZ_CP157278.1"/>
</dbReference>
<keyword evidence="2" id="KW-1185">Reference proteome</keyword>
<reference evidence="1 2" key="1">
    <citation type="submission" date="2015-01" db="EMBL/GenBank/DDBJ databases">
        <title>Draft genome sequence of Pedobacter sp. NL19 isolated from sludge of an effluent treatment pond in an abandoned uranium mine.</title>
        <authorList>
            <person name="Santos T."/>
            <person name="Caetano T."/>
            <person name="Covas C."/>
            <person name="Cruz A."/>
            <person name="Mendo S."/>
        </authorList>
    </citation>
    <scope>NUCLEOTIDE SEQUENCE [LARGE SCALE GENOMIC DNA]</scope>
    <source>
        <strain evidence="1 2">NL19</strain>
    </source>
</reference>
<name>A0A0D0EZ82_9SPHI</name>
<accession>A0A0D0EZ82</accession>
<gene>
    <name evidence="1" type="ORF">TH53_25020</name>
</gene>
<sequence>MIKEIAEELYKMERNALDEIDNSSHRTVTVQRKIRVETASYYLNQLKEKVLDYSFTSSKEEITFFKVTKPKFSPRRS</sequence>
<dbReference type="AlphaFoldDB" id="A0A0D0EZ82"/>
<evidence type="ECO:0000313" key="2">
    <source>
        <dbReference type="Proteomes" id="UP000032049"/>
    </source>
</evidence>
<dbReference type="EMBL" id="JXRA01000147">
    <property type="protein sequence ID" value="KIO74693.1"/>
    <property type="molecule type" value="Genomic_DNA"/>
</dbReference>
<comment type="caution">
    <text evidence="1">The sequence shown here is derived from an EMBL/GenBank/DDBJ whole genome shotgun (WGS) entry which is preliminary data.</text>
</comment>
<proteinExistence type="predicted"/>
<organism evidence="1 2">
    <name type="scientific">Pedobacter lusitanus</name>
    <dbReference type="NCBI Taxonomy" id="1503925"/>
    <lineage>
        <taxon>Bacteria</taxon>
        <taxon>Pseudomonadati</taxon>
        <taxon>Bacteroidota</taxon>
        <taxon>Sphingobacteriia</taxon>
        <taxon>Sphingobacteriales</taxon>
        <taxon>Sphingobacteriaceae</taxon>
        <taxon>Pedobacter</taxon>
    </lineage>
</organism>
<dbReference type="Proteomes" id="UP000032049">
    <property type="component" value="Unassembled WGS sequence"/>
</dbReference>
<dbReference type="OrthoDB" id="790983at2"/>
<protein>
    <submittedName>
        <fullName evidence="1">Uncharacterized protein</fullName>
    </submittedName>
</protein>
<evidence type="ECO:0000313" key="1">
    <source>
        <dbReference type="EMBL" id="KIO74693.1"/>
    </source>
</evidence>